<evidence type="ECO:0000313" key="3">
    <source>
        <dbReference type="Proteomes" id="UP000265520"/>
    </source>
</evidence>
<reference evidence="2 3" key="1">
    <citation type="journal article" date="2018" name="Front. Plant Sci.">
        <title>Red Clover (Trifolium pratense) and Zigzag Clover (T. medium) - A Picture of Genomic Similarities and Differences.</title>
        <authorList>
            <person name="Dluhosova J."/>
            <person name="Istvanek J."/>
            <person name="Nedelnik J."/>
            <person name="Repkova J."/>
        </authorList>
    </citation>
    <scope>NUCLEOTIDE SEQUENCE [LARGE SCALE GENOMIC DNA]</scope>
    <source>
        <strain evidence="2">10/8</strain>
        <strain evidence="3">cv. 10/8</strain>
        <tissue evidence="2">Leaf</tissue>
    </source>
</reference>
<name>A0A392UJW7_9FABA</name>
<dbReference type="EMBL" id="LXQA010849498">
    <property type="protein sequence ID" value="MCI73929.1"/>
    <property type="molecule type" value="Genomic_DNA"/>
</dbReference>
<accession>A0A392UJW7</accession>
<dbReference type="EMBL" id="LXQA010722323">
    <property type="protein sequence ID" value="MCI67718.1"/>
    <property type="molecule type" value="Genomic_DNA"/>
</dbReference>
<protein>
    <submittedName>
        <fullName evidence="2">Uncharacterized protein</fullName>
    </submittedName>
</protein>
<dbReference type="AlphaFoldDB" id="A0A392UJW7"/>
<feature type="non-terminal residue" evidence="2">
    <location>
        <position position="39"/>
    </location>
</feature>
<feature type="region of interest" description="Disordered" evidence="1">
    <location>
        <begin position="1"/>
        <end position="39"/>
    </location>
</feature>
<evidence type="ECO:0000256" key="1">
    <source>
        <dbReference type="SAM" id="MobiDB-lite"/>
    </source>
</evidence>
<evidence type="ECO:0000313" key="2">
    <source>
        <dbReference type="EMBL" id="MCI73929.1"/>
    </source>
</evidence>
<sequence>MWGTQGGFSPPNGIFSIPMSQESNPDRMLKGTKTLTTWT</sequence>
<keyword evidence="3" id="KW-1185">Reference proteome</keyword>
<comment type="caution">
    <text evidence="2">The sequence shown here is derived from an EMBL/GenBank/DDBJ whole genome shotgun (WGS) entry which is preliminary data.</text>
</comment>
<organism evidence="2 3">
    <name type="scientific">Trifolium medium</name>
    <dbReference type="NCBI Taxonomy" id="97028"/>
    <lineage>
        <taxon>Eukaryota</taxon>
        <taxon>Viridiplantae</taxon>
        <taxon>Streptophyta</taxon>
        <taxon>Embryophyta</taxon>
        <taxon>Tracheophyta</taxon>
        <taxon>Spermatophyta</taxon>
        <taxon>Magnoliopsida</taxon>
        <taxon>eudicotyledons</taxon>
        <taxon>Gunneridae</taxon>
        <taxon>Pentapetalae</taxon>
        <taxon>rosids</taxon>
        <taxon>fabids</taxon>
        <taxon>Fabales</taxon>
        <taxon>Fabaceae</taxon>
        <taxon>Papilionoideae</taxon>
        <taxon>50 kb inversion clade</taxon>
        <taxon>NPAAA clade</taxon>
        <taxon>Hologalegina</taxon>
        <taxon>IRL clade</taxon>
        <taxon>Trifolieae</taxon>
        <taxon>Trifolium</taxon>
    </lineage>
</organism>
<dbReference type="Proteomes" id="UP000265520">
    <property type="component" value="Unassembled WGS sequence"/>
</dbReference>
<proteinExistence type="predicted"/>